<name>A0A6A7RQC5_9PROT</name>
<sequence>MSALSAKIRKARELRVEAGGFVFTVLRPTPLEREETIRGESAARGILSLVVGWENVTEGDLIPGGDPHPLPFDAEACAEWLSDRPDLFAGIADAVVKGFEAHVLKIEDALKN</sequence>
<reference evidence="1 2" key="1">
    <citation type="submission" date="2017-09" db="EMBL/GenBank/DDBJ databases">
        <title>Metagenomic Analysis Reveals Denitrifying Candidatus Accumulibacter and Flanking Population as a Source of N2O.</title>
        <authorList>
            <person name="Gao H."/>
            <person name="Mao Y."/>
            <person name="Zhao X."/>
            <person name="Liu W.-T."/>
            <person name="Zhang T."/>
            <person name="Wells G."/>
        </authorList>
    </citation>
    <scope>NUCLEOTIDE SEQUENCE [LARGE SCALE GENOMIC DNA]</scope>
    <source>
        <strain evidence="1">CANDO_2_IC</strain>
    </source>
</reference>
<dbReference type="EMBL" id="PDHS01000068">
    <property type="protein sequence ID" value="MQM29595.1"/>
    <property type="molecule type" value="Genomic_DNA"/>
</dbReference>
<organism evidence="1 2">
    <name type="scientific">Candidatus Accumulibacter phosphatis</name>
    <dbReference type="NCBI Taxonomy" id="327160"/>
    <lineage>
        <taxon>Bacteria</taxon>
        <taxon>Pseudomonadati</taxon>
        <taxon>Pseudomonadota</taxon>
        <taxon>Betaproteobacteria</taxon>
        <taxon>Candidatus Accumulibacter</taxon>
    </lineage>
</organism>
<dbReference type="AlphaFoldDB" id="A0A6A7RQC5"/>
<accession>A0A6A7RQC5</accession>
<dbReference type="Proteomes" id="UP000342300">
    <property type="component" value="Unassembled WGS sequence"/>
</dbReference>
<comment type="caution">
    <text evidence="1">The sequence shown here is derived from an EMBL/GenBank/DDBJ whole genome shotgun (WGS) entry which is preliminary data.</text>
</comment>
<gene>
    <name evidence="1" type="ORF">CRU78_03215</name>
</gene>
<proteinExistence type="predicted"/>
<evidence type="ECO:0000313" key="2">
    <source>
        <dbReference type="Proteomes" id="UP000342300"/>
    </source>
</evidence>
<protein>
    <submittedName>
        <fullName evidence="1">Uncharacterized protein</fullName>
    </submittedName>
</protein>
<evidence type="ECO:0000313" key="1">
    <source>
        <dbReference type="EMBL" id="MQM29595.1"/>
    </source>
</evidence>